<organism evidence="2 3">
    <name type="scientific">Candidatus Kuenenbacteria bacterium CG2_30_39_24</name>
    <dbReference type="NCBI Taxonomy" id="1805236"/>
    <lineage>
        <taxon>Bacteria</taxon>
        <taxon>Candidatus Kueneniibacteriota</taxon>
    </lineage>
</organism>
<dbReference type="PANTHER" id="PTHR36966">
    <property type="entry name" value="REP-ASSOCIATED TYROSINE TRANSPOSASE"/>
    <property type="match status" value="1"/>
</dbReference>
<gene>
    <name evidence="2" type="ORF">AUK13_01405</name>
</gene>
<dbReference type="SMART" id="SM01321">
    <property type="entry name" value="Y1_Tnp"/>
    <property type="match status" value="1"/>
</dbReference>
<evidence type="ECO:0000313" key="3">
    <source>
        <dbReference type="Proteomes" id="UP000183922"/>
    </source>
</evidence>
<dbReference type="GO" id="GO:0043565">
    <property type="term" value="F:sequence-specific DNA binding"/>
    <property type="evidence" value="ECO:0007669"/>
    <property type="project" value="TreeGrafter"/>
</dbReference>
<evidence type="ECO:0000313" key="2">
    <source>
        <dbReference type="EMBL" id="OIP56248.1"/>
    </source>
</evidence>
<comment type="caution">
    <text evidence="2">The sequence shown here is derived from an EMBL/GenBank/DDBJ whole genome shotgun (WGS) entry which is preliminary data.</text>
</comment>
<evidence type="ECO:0000259" key="1">
    <source>
        <dbReference type="SMART" id="SM01321"/>
    </source>
</evidence>
<reference evidence="2 3" key="1">
    <citation type="journal article" date="2016" name="Environ. Microbiol.">
        <title>Genomic resolution of a cold subsurface aquifer community provides metabolic insights for novel microbes adapted to high CO concentrations.</title>
        <authorList>
            <person name="Probst A.J."/>
            <person name="Castelle C.J."/>
            <person name="Singh A."/>
            <person name="Brown C.T."/>
            <person name="Anantharaman K."/>
            <person name="Sharon I."/>
            <person name="Hug L.A."/>
            <person name="Burstein D."/>
            <person name="Emerson J.B."/>
            <person name="Thomas B.C."/>
            <person name="Banfield J.F."/>
        </authorList>
    </citation>
    <scope>NUCLEOTIDE SEQUENCE [LARGE SCALE GENOMIC DNA]</scope>
    <source>
        <strain evidence="2">CG2_30_39_24</strain>
    </source>
</reference>
<dbReference type="PANTHER" id="PTHR36966:SF1">
    <property type="entry name" value="REP-ASSOCIATED TYROSINE TRANSPOSASE"/>
    <property type="match status" value="1"/>
</dbReference>
<dbReference type="InterPro" id="IPR002686">
    <property type="entry name" value="Transposase_17"/>
</dbReference>
<dbReference type="GO" id="GO:0006313">
    <property type="term" value="P:DNA transposition"/>
    <property type="evidence" value="ECO:0007669"/>
    <property type="project" value="InterPro"/>
</dbReference>
<dbReference type="InterPro" id="IPR052715">
    <property type="entry name" value="RAYT_transposase"/>
</dbReference>
<dbReference type="SUPFAM" id="SSF143422">
    <property type="entry name" value="Transposase IS200-like"/>
    <property type="match status" value="1"/>
</dbReference>
<dbReference type="NCBIfam" id="NF047646">
    <property type="entry name" value="REP_Tyr_transpos"/>
    <property type="match status" value="1"/>
</dbReference>
<dbReference type="AlphaFoldDB" id="A0A1J5FMK7"/>
<proteinExistence type="predicted"/>
<dbReference type="InterPro" id="IPR036515">
    <property type="entry name" value="Transposase_17_sf"/>
</dbReference>
<feature type="domain" description="Transposase IS200-like" evidence="1">
    <location>
        <begin position="10"/>
        <end position="135"/>
    </location>
</feature>
<dbReference type="Proteomes" id="UP000183922">
    <property type="component" value="Unassembled WGS sequence"/>
</dbReference>
<accession>A0A1J5FMK7</accession>
<name>A0A1J5FMK7_9BACT</name>
<sequence>MPTWRILKNLKDQIYFVTFSVNHLYYIFDRHNRFEILEESFVYCQKYKGLKIYGFVFMLNHLHFVGQAPDLIAVVRDMKKYLTNALQKNIIAAEPGIFKLFEENGKFKLWYDKNYPKLIESEEMYNQKMEYIQLNPVRKKYVYYPEDWEWSSVCKIPTKIKISYL</sequence>
<protein>
    <recommendedName>
        <fullName evidence="1">Transposase IS200-like domain-containing protein</fullName>
    </recommendedName>
</protein>
<dbReference type="EMBL" id="MNYR01000021">
    <property type="protein sequence ID" value="OIP56248.1"/>
    <property type="molecule type" value="Genomic_DNA"/>
</dbReference>
<dbReference type="Gene3D" id="3.30.70.1290">
    <property type="entry name" value="Transposase IS200-like"/>
    <property type="match status" value="1"/>
</dbReference>
<dbReference type="GO" id="GO:0004803">
    <property type="term" value="F:transposase activity"/>
    <property type="evidence" value="ECO:0007669"/>
    <property type="project" value="InterPro"/>
</dbReference>
<dbReference type="STRING" id="1805236.AUK13_01405"/>